<protein>
    <submittedName>
        <fullName evidence="1">Uncharacterized protein</fullName>
    </submittedName>
</protein>
<reference evidence="1 2" key="1">
    <citation type="submission" date="2019-10" db="EMBL/GenBank/DDBJ databases">
        <authorList>
            <person name="Palmer J.M."/>
        </authorList>
    </citation>
    <scope>NUCLEOTIDE SEQUENCE [LARGE SCALE GENOMIC DNA]</scope>
    <source>
        <strain evidence="1 2">TWF694</strain>
    </source>
</reference>
<dbReference type="Proteomes" id="UP001365542">
    <property type="component" value="Unassembled WGS sequence"/>
</dbReference>
<comment type="caution">
    <text evidence="1">The sequence shown here is derived from an EMBL/GenBank/DDBJ whole genome shotgun (WGS) entry which is preliminary data.</text>
</comment>
<dbReference type="AlphaFoldDB" id="A0AAV9XFL9"/>
<evidence type="ECO:0000313" key="2">
    <source>
        <dbReference type="Proteomes" id="UP001365542"/>
    </source>
</evidence>
<gene>
    <name evidence="1" type="ORF">TWF694_008279</name>
</gene>
<name>A0AAV9XFL9_9PEZI</name>
<evidence type="ECO:0000313" key="1">
    <source>
        <dbReference type="EMBL" id="KAK6540895.1"/>
    </source>
</evidence>
<accession>A0AAV9XFL9</accession>
<keyword evidence="2" id="KW-1185">Reference proteome</keyword>
<dbReference type="EMBL" id="JAVHJO010000004">
    <property type="protein sequence ID" value="KAK6540895.1"/>
    <property type="molecule type" value="Genomic_DNA"/>
</dbReference>
<organism evidence="1 2">
    <name type="scientific">Orbilia ellipsospora</name>
    <dbReference type="NCBI Taxonomy" id="2528407"/>
    <lineage>
        <taxon>Eukaryota</taxon>
        <taxon>Fungi</taxon>
        <taxon>Dikarya</taxon>
        <taxon>Ascomycota</taxon>
        <taxon>Pezizomycotina</taxon>
        <taxon>Orbiliomycetes</taxon>
        <taxon>Orbiliales</taxon>
        <taxon>Orbiliaceae</taxon>
        <taxon>Orbilia</taxon>
    </lineage>
</organism>
<sequence>MAYINYLTSCLSTPPELSSTLHLTSPAVKNSTVDIFQAYNHIPTSSEPLQIDLNQFIMKNLPSISVLLGLASSAFALPAPQGNPICYTTFTITTSYPLTKTEFRVIAPVISTVDCHGCEITFTTVINGPSQAPVATTTIDTPHRTIVPICKDGDADDKAIAGAAKLPGGVAAALPEPPKSPLAAIPGIGGLLGGGGKSGGKSGGGLLGLPLPIKKH</sequence>
<proteinExistence type="predicted"/>